<dbReference type="AlphaFoldDB" id="A0A9P1M4A1"/>
<dbReference type="Proteomes" id="UP001152797">
    <property type="component" value="Unassembled WGS sequence"/>
</dbReference>
<reference evidence="1" key="1">
    <citation type="submission" date="2022-10" db="EMBL/GenBank/DDBJ databases">
        <authorList>
            <person name="Chen Y."/>
            <person name="Dougan E. K."/>
            <person name="Chan C."/>
            <person name="Rhodes N."/>
            <person name="Thang M."/>
        </authorList>
    </citation>
    <scope>NUCLEOTIDE SEQUENCE</scope>
</reference>
<gene>
    <name evidence="1" type="ORF">C1SCF055_LOCUS43175</name>
</gene>
<sequence length="530" mass="58412">MDLPLELPDIPMGPDSPDDIPLHLPEIPHLGLMQDFDRSYPSTCAACDQLDEEVDGPDIRAKKIIADYWTIGISCYRQSHQIGSMSTFFDLCLDVTNDIYEQHVGEERLGEKAFKHWARDVEAMKKAFPYLSEQGIGYTGYRSGESGWGDKSLPRTGHIHVSQLSLGEVCKLGKSGLCTDGPYSSAVLGLAVGILAVASIAAVDDLPLHVQRFLGAIRIASTQLKRRQNLSVDPFMLTSFFEKMIAPDLGQKDDSQVSKILKGVIEKYNQQCIFEPLNRLDGKLETIVVRLLCPTSFPKAVLGKLREDVSRSRSFSSSPFPLNLLAFQGLWVGGAVRASSHPDWQKILVATVDSLELTRQHCVEVFSQSGKPINVSEALSVTVAINVREHALTAVSEDAKKKWLEEVCNGAHSTSIDRLLSQPLAEDFKLQDAAKFFSHALPGVRAVLTTATLSVGSSLSNDLAKQNAAEHYYALLEDEEKRWKQRFAEMTVKVSSCEEQNLLTCPGRLGHHLGLGSQVNVIEVLQLLEA</sequence>
<comment type="caution">
    <text evidence="1">The sequence shown here is derived from an EMBL/GenBank/DDBJ whole genome shotgun (WGS) entry which is preliminary data.</text>
</comment>
<proteinExistence type="predicted"/>
<dbReference type="EMBL" id="CAMXCT030006704">
    <property type="protein sequence ID" value="CAL4805935.1"/>
    <property type="molecule type" value="Genomic_DNA"/>
</dbReference>
<reference evidence="2 3" key="2">
    <citation type="submission" date="2024-05" db="EMBL/GenBank/DDBJ databases">
        <authorList>
            <person name="Chen Y."/>
            <person name="Shah S."/>
            <person name="Dougan E. K."/>
            <person name="Thang M."/>
            <person name="Chan C."/>
        </authorList>
    </citation>
    <scope>NUCLEOTIDE SEQUENCE [LARGE SCALE GENOMIC DNA]</scope>
</reference>
<dbReference type="EMBL" id="CAMXCT010006704">
    <property type="protein sequence ID" value="CAI4018623.1"/>
    <property type="molecule type" value="Genomic_DNA"/>
</dbReference>
<keyword evidence="3" id="KW-1185">Reference proteome</keyword>
<evidence type="ECO:0000313" key="1">
    <source>
        <dbReference type="EMBL" id="CAI4018623.1"/>
    </source>
</evidence>
<evidence type="ECO:0000313" key="3">
    <source>
        <dbReference type="Proteomes" id="UP001152797"/>
    </source>
</evidence>
<dbReference type="EMBL" id="CAMXCT020006704">
    <property type="protein sequence ID" value="CAL1171998.1"/>
    <property type="molecule type" value="Genomic_DNA"/>
</dbReference>
<name>A0A9P1M4A1_9DINO</name>
<accession>A0A9P1M4A1</accession>
<organism evidence="1">
    <name type="scientific">Cladocopium goreaui</name>
    <dbReference type="NCBI Taxonomy" id="2562237"/>
    <lineage>
        <taxon>Eukaryota</taxon>
        <taxon>Sar</taxon>
        <taxon>Alveolata</taxon>
        <taxon>Dinophyceae</taxon>
        <taxon>Suessiales</taxon>
        <taxon>Symbiodiniaceae</taxon>
        <taxon>Cladocopium</taxon>
    </lineage>
</organism>
<evidence type="ECO:0000313" key="2">
    <source>
        <dbReference type="EMBL" id="CAL4805935.1"/>
    </source>
</evidence>
<protein>
    <submittedName>
        <fullName evidence="1">Uncharacterized protein</fullName>
    </submittedName>
</protein>